<evidence type="ECO:0000313" key="3">
    <source>
        <dbReference type="Proteomes" id="UP001175228"/>
    </source>
</evidence>
<comment type="caution">
    <text evidence="2">The sequence shown here is derived from an EMBL/GenBank/DDBJ whole genome shotgun (WGS) entry which is preliminary data.</text>
</comment>
<dbReference type="AlphaFoldDB" id="A0AA39P993"/>
<protein>
    <submittedName>
        <fullName evidence="2">Uncharacterized protein</fullName>
    </submittedName>
</protein>
<keyword evidence="3" id="KW-1185">Reference proteome</keyword>
<gene>
    <name evidence="2" type="ORF">EDD18DRAFT_1113662</name>
</gene>
<evidence type="ECO:0000313" key="2">
    <source>
        <dbReference type="EMBL" id="KAK0479947.1"/>
    </source>
</evidence>
<reference evidence="2" key="1">
    <citation type="submission" date="2023-06" db="EMBL/GenBank/DDBJ databases">
        <authorList>
            <consortium name="Lawrence Berkeley National Laboratory"/>
            <person name="Ahrendt S."/>
            <person name="Sahu N."/>
            <person name="Indic B."/>
            <person name="Wong-Bajracharya J."/>
            <person name="Merenyi Z."/>
            <person name="Ke H.-M."/>
            <person name="Monk M."/>
            <person name="Kocsube S."/>
            <person name="Drula E."/>
            <person name="Lipzen A."/>
            <person name="Balint B."/>
            <person name="Henrissat B."/>
            <person name="Andreopoulos B."/>
            <person name="Martin F.M."/>
            <person name="Harder C.B."/>
            <person name="Rigling D."/>
            <person name="Ford K.L."/>
            <person name="Foster G.D."/>
            <person name="Pangilinan J."/>
            <person name="Papanicolaou A."/>
            <person name="Barry K."/>
            <person name="LaButti K."/>
            <person name="Viragh M."/>
            <person name="Koriabine M."/>
            <person name="Yan M."/>
            <person name="Riley R."/>
            <person name="Champramary S."/>
            <person name="Plett K.L."/>
            <person name="Tsai I.J."/>
            <person name="Slot J."/>
            <person name="Sipos G."/>
            <person name="Plett J."/>
            <person name="Nagy L.G."/>
            <person name="Grigoriev I.V."/>
        </authorList>
    </citation>
    <scope>NUCLEOTIDE SEQUENCE</scope>
    <source>
        <strain evidence="2">HWK02</strain>
    </source>
</reference>
<name>A0AA39P993_9AGAR</name>
<proteinExistence type="predicted"/>
<feature type="region of interest" description="Disordered" evidence="1">
    <location>
        <begin position="1"/>
        <end position="26"/>
    </location>
</feature>
<dbReference type="EMBL" id="JAUEPU010000084">
    <property type="protein sequence ID" value="KAK0479947.1"/>
    <property type="molecule type" value="Genomic_DNA"/>
</dbReference>
<dbReference type="Proteomes" id="UP001175228">
    <property type="component" value="Unassembled WGS sequence"/>
</dbReference>
<accession>A0AA39P993</accession>
<organism evidence="2 3">
    <name type="scientific">Armillaria luteobubalina</name>
    <dbReference type="NCBI Taxonomy" id="153913"/>
    <lineage>
        <taxon>Eukaryota</taxon>
        <taxon>Fungi</taxon>
        <taxon>Dikarya</taxon>
        <taxon>Basidiomycota</taxon>
        <taxon>Agaricomycotina</taxon>
        <taxon>Agaricomycetes</taxon>
        <taxon>Agaricomycetidae</taxon>
        <taxon>Agaricales</taxon>
        <taxon>Marasmiineae</taxon>
        <taxon>Physalacriaceae</taxon>
        <taxon>Armillaria</taxon>
    </lineage>
</organism>
<evidence type="ECO:0000256" key="1">
    <source>
        <dbReference type="SAM" id="MobiDB-lite"/>
    </source>
</evidence>
<sequence length="160" mass="17536">MSQLRPLRPSNADDGDNDGKLYIGSLPSSNNPTVLGRFLYNLVHLYASSGSTGSFFARRMGSSAMAATYSGKDVGWRQTRDATTDLTRVQSNSGDIRQKGSRVMTWRLGLVDDGGKWRRDTSSMGGGGKARDGMEGSGFQLSVKRMRVGDEVFITRPWFI</sequence>